<feature type="domain" description="PPIase FKBP-type" evidence="11">
    <location>
        <begin position="6"/>
        <end position="84"/>
    </location>
</feature>
<evidence type="ECO:0000256" key="10">
    <source>
        <dbReference type="RuleBase" id="RU003915"/>
    </source>
</evidence>
<dbReference type="PROSITE" id="PS50059">
    <property type="entry name" value="FKBP_PPIASE"/>
    <property type="match status" value="1"/>
</dbReference>
<evidence type="ECO:0000313" key="12">
    <source>
        <dbReference type="EMBL" id="MCW3804694.1"/>
    </source>
</evidence>
<dbReference type="GO" id="GO:0042026">
    <property type="term" value="P:protein refolding"/>
    <property type="evidence" value="ECO:0007669"/>
    <property type="project" value="UniProtKB-ARBA"/>
</dbReference>
<accession>A0AAE3MBR9</accession>
<dbReference type="RefSeq" id="WP_301197914.1">
    <property type="nucleotide sequence ID" value="NZ_JAPDPI010000004.1"/>
</dbReference>
<dbReference type="Pfam" id="PF00254">
    <property type="entry name" value="FKBP_C"/>
    <property type="match status" value="1"/>
</dbReference>
<keyword evidence="5 9" id="KW-0697">Rotamase</keyword>
<dbReference type="EMBL" id="JAPDPI010000004">
    <property type="protein sequence ID" value="MCW3804694.1"/>
    <property type="molecule type" value="Genomic_DNA"/>
</dbReference>
<name>A0AAE3MBR9_9BACT</name>
<dbReference type="EC" id="5.2.1.8" evidence="10"/>
<proteinExistence type="inferred from homology"/>
<keyword evidence="4" id="KW-0963">Cytoplasm</keyword>
<evidence type="ECO:0000256" key="2">
    <source>
        <dbReference type="ARBA" id="ARBA00004496"/>
    </source>
</evidence>
<comment type="subcellular location">
    <subcellularLocation>
        <location evidence="2">Cytoplasm</location>
    </subcellularLocation>
</comment>
<evidence type="ECO:0000259" key="11">
    <source>
        <dbReference type="PROSITE" id="PS50059"/>
    </source>
</evidence>
<evidence type="ECO:0000256" key="8">
    <source>
        <dbReference type="ARBA" id="ARBA00037071"/>
    </source>
</evidence>
<evidence type="ECO:0000256" key="5">
    <source>
        <dbReference type="ARBA" id="ARBA00023110"/>
    </source>
</evidence>
<sequence length="196" mass="20984">MEISRNKMVTLSYVLRLNGFEGEIVEETSEEKPLEFIFGTGRMLQMFENKLEGLKAGEEFKFELKADDAYGQINEEAKVNIPKNIFEVNDGKMDEELIKVGNMVPMQDAQGNRLNGIVLDVTDEHVQMDFNHPLAGDDLFFSGAVKEVREATDEEIMAVVGGGGCGSGCGCGDAQTGCDSGSCGSDGSGSGGCGCS</sequence>
<gene>
    <name evidence="12" type="ORF">OM074_03590</name>
</gene>
<dbReference type="GO" id="GO:0005737">
    <property type="term" value="C:cytoplasm"/>
    <property type="evidence" value="ECO:0007669"/>
    <property type="project" value="UniProtKB-SubCell"/>
</dbReference>
<evidence type="ECO:0000256" key="4">
    <source>
        <dbReference type="ARBA" id="ARBA00022490"/>
    </source>
</evidence>
<comment type="function">
    <text evidence="8">Also involved in hydrogenase metallocenter assembly, probably by participating in the nickel insertion step. This function in hydrogenase biosynthesis requires chaperone activity and the presence of the metal-binding domain, but not PPIase activity.</text>
</comment>
<dbReference type="SUPFAM" id="SSF54534">
    <property type="entry name" value="FKBP-like"/>
    <property type="match status" value="1"/>
</dbReference>
<comment type="caution">
    <text evidence="12">The sequence shown here is derived from an EMBL/GenBank/DDBJ whole genome shotgun (WGS) entry which is preliminary data.</text>
</comment>
<dbReference type="PANTHER" id="PTHR47861:SF3">
    <property type="entry name" value="FKBP-TYPE PEPTIDYL-PROLYL CIS-TRANS ISOMERASE SLYD"/>
    <property type="match status" value="1"/>
</dbReference>
<evidence type="ECO:0000256" key="3">
    <source>
        <dbReference type="ARBA" id="ARBA00006577"/>
    </source>
</evidence>
<dbReference type="InterPro" id="IPR048261">
    <property type="entry name" value="SlpA/SlyD-like_ins_sf"/>
</dbReference>
<reference evidence="12" key="1">
    <citation type="submission" date="2022-10" db="EMBL/GenBank/DDBJ databases">
        <authorList>
            <person name="Yu W.X."/>
        </authorList>
    </citation>
    <scope>NUCLEOTIDE SEQUENCE</scope>
    <source>
        <strain evidence="12">D04</strain>
    </source>
</reference>
<dbReference type="GO" id="GO:0003755">
    <property type="term" value="F:peptidyl-prolyl cis-trans isomerase activity"/>
    <property type="evidence" value="ECO:0007669"/>
    <property type="project" value="UniProtKB-UniRule"/>
</dbReference>
<dbReference type="Gene3D" id="3.10.50.40">
    <property type="match status" value="1"/>
</dbReference>
<keyword evidence="6" id="KW-0143">Chaperone</keyword>
<dbReference type="Proteomes" id="UP001207408">
    <property type="component" value="Unassembled WGS sequence"/>
</dbReference>
<dbReference type="InterPro" id="IPR046357">
    <property type="entry name" value="PPIase_dom_sf"/>
</dbReference>
<dbReference type="InterPro" id="IPR001179">
    <property type="entry name" value="PPIase_FKBP_dom"/>
</dbReference>
<evidence type="ECO:0000256" key="9">
    <source>
        <dbReference type="PROSITE-ProRule" id="PRU00277"/>
    </source>
</evidence>
<evidence type="ECO:0000256" key="1">
    <source>
        <dbReference type="ARBA" id="ARBA00000971"/>
    </source>
</evidence>
<evidence type="ECO:0000256" key="7">
    <source>
        <dbReference type="ARBA" id="ARBA00023235"/>
    </source>
</evidence>
<keyword evidence="13" id="KW-1185">Reference proteome</keyword>
<keyword evidence="7 9" id="KW-0413">Isomerase</keyword>
<evidence type="ECO:0000256" key="6">
    <source>
        <dbReference type="ARBA" id="ARBA00023186"/>
    </source>
</evidence>
<comment type="similarity">
    <text evidence="3 10">Belongs to the FKBP-type PPIase family.</text>
</comment>
<dbReference type="PANTHER" id="PTHR47861">
    <property type="entry name" value="FKBP-TYPE PEPTIDYL-PROLYL CIS-TRANS ISOMERASE SLYD"/>
    <property type="match status" value="1"/>
</dbReference>
<dbReference type="AlphaFoldDB" id="A0AAE3MBR9"/>
<organism evidence="12 13">
    <name type="scientific">Plebeiibacterium marinum</name>
    <dbReference type="NCBI Taxonomy" id="2992111"/>
    <lineage>
        <taxon>Bacteria</taxon>
        <taxon>Pseudomonadati</taxon>
        <taxon>Bacteroidota</taxon>
        <taxon>Bacteroidia</taxon>
        <taxon>Marinilabiliales</taxon>
        <taxon>Marinilabiliaceae</taxon>
        <taxon>Plebeiibacterium</taxon>
    </lineage>
</organism>
<dbReference type="Gene3D" id="2.40.10.330">
    <property type="match status" value="1"/>
</dbReference>
<protein>
    <recommendedName>
        <fullName evidence="10">Peptidyl-prolyl cis-trans isomerase</fullName>
        <ecNumber evidence="10">5.2.1.8</ecNumber>
    </recommendedName>
</protein>
<evidence type="ECO:0000313" key="13">
    <source>
        <dbReference type="Proteomes" id="UP001207408"/>
    </source>
</evidence>
<comment type="catalytic activity">
    <reaction evidence="1 9 10">
        <text>[protein]-peptidylproline (omega=180) = [protein]-peptidylproline (omega=0)</text>
        <dbReference type="Rhea" id="RHEA:16237"/>
        <dbReference type="Rhea" id="RHEA-COMP:10747"/>
        <dbReference type="Rhea" id="RHEA-COMP:10748"/>
        <dbReference type="ChEBI" id="CHEBI:83833"/>
        <dbReference type="ChEBI" id="CHEBI:83834"/>
        <dbReference type="EC" id="5.2.1.8"/>
    </reaction>
</comment>